<dbReference type="AlphaFoldDB" id="A0A2T7BMH9"/>
<keyword evidence="2" id="KW-1185">Reference proteome</keyword>
<reference evidence="1 2" key="1">
    <citation type="submission" date="2018-04" db="EMBL/GenBank/DDBJ databases">
        <title>Chitinophaga fuyangensis sp. nov., isolated from soil in a chemical factory.</title>
        <authorList>
            <person name="Chen K."/>
        </authorList>
    </citation>
    <scope>NUCLEOTIDE SEQUENCE [LARGE SCALE GENOMIC DNA]</scope>
    <source>
        <strain evidence="1 2">LY-1</strain>
    </source>
</reference>
<organism evidence="1 2">
    <name type="scientific">Chitinophaga parva</name>
    <dbReference type="NCBI Taxonomy" id="2169414"/>
    <lineage>
        <taxon>Bacteria</taxon>
        <taxon>Pseudomonadati</taxon>
        <taxon>Bacteroidota</taxon>
        <taxon>Chitinophagia</taxon>
        <taxon>Chitinophagales</taxon>
        <taxon>Chitinophagaceae</taxon>
        <taxon>Chitinophaga</taxon>
    </lineage>
</organism>
<evidence type="ECO:0000313" key="2">
    <source>
        <dbReference type="Proteomes" id="UP000244450"/>
    </source>
</evidence>
<comment type="caution">
    <text evidence="1">The sequence shown here is derived from an EMBL/GenBank/DDBJ whole genome shotgun (WGS) entry which is preliminary data.</text>
</comment>
<evidence type="ECO:0000313" key="1">
    <source>
        <dbReference type="EMBL" id="PUZ28885.1"/>
    </source>
</evidence>
<dbReference type="PROSITE" id="PS51257">
    <property type="entry name" value="PROKAR_LIPOPROTEIN"/>
    <property type="match status" value="1"/>
</dbReference>
<name>A0A2T7BMH9_9BACT</name>
<protein>
    <submittedName>
        <fullName evidence="1">Uncharacterized protein</fullName>
    </submittedName>
</protein>
<dbReference type="Proteomes" id="UP000244450">
    <property type="component" value="Unassembled WGS sequence"/>
</dbReference>
<sequence>MNTTIRPRLHPTRPWLAACVPLLACILLLGSCINLQHVSDYATASGTQLENYNSLGYSFSQACTDACNINSLRDGKLDTPPCACAADATADSVTTVLYKTLHTYFDALAKLSDKSTAHYKMTGLSKGLQAGSFGSVTISAEQADASTKLAGLLTDLIAGSKKQKKVKEYIGRADSSVQVLLQALAANLRDNLGGKLRVQQAYLQGLYTDLANDPKATQWERVRAVQDYRAAVQAAKTKNAALDLYAKGLDKLAQGHHKLYLDREKLTLDECKAALDTYSGQLSDLGEAFKKLKNSN</sequence>
<accession>A0A2T7BMH9</accession>
<proteinExistence type="predicted"/>
<dbReference type="OrthoDB" id="1429929at2"/>
<dbReference type="EMBL" id="QCYK01000001">
    <property type="protein sequence ID" value="PUZ28885.1"/>
    <property type="molecule type" value="Genomic_DNA"/>
</dbReference>
<dbReference type="RefSeq" id="WP_108685525.1">
    <property type="nucleotide sequence ID" value="NZ_QCYK01000001.1"/>
</dbReference>
<gene>
    <name evidence="1" type="ORF">DCC81_05240</name>
</gene>